<dbReference type="GO" id="GO:0042128">
    <property type="term" value="P:nitrate assimilation"/>
    <property type="evidence" value="ECO:0007669"/>
    <property type="project" value="UniProtKB-UniRule"/>
</dbReference>
<feature type="binding site" evidence="16">
    <location>
        <position position="757"/>
    </location>
    <ligand>
        <name>[4Fe-4S] cluster</name>
        <dbReference type="ChEBI" id="CHEBI:49883"/>
    </ligand>
</feature>
<dbReference type="Pfam" id="PF03460">
    <property type="entry name" value="NIR_SIR_ferr"/>
    <property type="match status" value="1"/>
</dbReference>
<keyword evidence="12 16" id="KW-0411">Iron-sulfur</keyword>
<dbReference type="NCBIfam" id="TIGR02374">
    <property type="entry name" value="nitri_red_nirB"/>
    <property type="match status" value="1"/>
</dbReference>
<keyword evidence="7" id="KW-0001">2Fe-2S</keyword>
<evidence type="ECO:0000256" key="17">
    <source>
        <dbReference type="SAM" id="MobiDB-lite"/>
    </source>
</evidence>
<dbReference type="InterPro" id="IPR006066">
    <property type="entry name" value="NO2/SO3_Rdtase_FeS/sirohaem_BS"/>
</dbReference>
<dbReference type="CDD" id="cd19943">
    <property type="entry name" value="NirB_Fer2_BFD-like_1"/>
    <property type="match status" value="1"/>
</dbReference>
<comment type="caution">
    <text evidence="23">The sequence shown here is derived from an EMBL/GenBank/DDBJ whole genome shotgun (WGS) entry which is preliminary data.</text>
</comment>
<dbReference type="Gene3D" id="3.50.50.60">
    <property type="entry name" value="FAD/NAD(P)-binding domain"/>
    <property type="match status" value="2"/>
</dbReference>
<evidence type="ECO:0000256" key="5">
    <source>
        <dbReference type="ARBA" id="ARBA00022617"/>
    </source>
</evidence>
<keyword evidence="8 16" id="KW-0479">Metal-binding</keyword>
<evidence type="ECO:0000256" key="15">
    <source>
        <dbReference type="PIRNR" id="PIRNR037149"/>
    </source>
</evidence>
<dbReference type="InterPro" id="IPR005117">
    <property type="entry name" value="NiRdtase/SiRdtase_haem-b_fer"/>
</dbReference>
<dbReference type="PANTHER" id="PTHR43809:SF1">
    <property type="entry name" value="NITRITE REDUCTASE (NADH) LARGE SUBUNIT"/>
    <property type="match status" value="1"/>
</dbReference>
<dbReference type="GO" id="GO:0020037">
    <property type="term" value="F:heme binding"/>
    <property type="evidence" value="ECO:0007669"/>
    <property type="project" value="InterPro"/>
</dbReference>
<evidence type="ECO:0000256" key="8">
    <source>
        <dbReference type="ARBA" id="ARBA00022723"/>
    </source>
</evidence>
<name>A0A0K8P2C3_PISS1</name>
<feature type="domain" description="Nitrite/sulphite reductase 4Fe-4S" evidence="18">
    <location>
        <begin position="704"/>
        <end position="839"/>
    </location>
</feature>
<dbReference type="Gene3D" id="3.30.390.30">
    <property type="match status" value="1"/>
</dbReference>
<evidence type="ECO:0000256" key="1">
    <source>
        <dbReference type="ARBA" id="ARBA00001974"/>
    </source>
</evidence>
<evidence type="ECO:0000259" key="19">
    <source>
        <dbReference type="Pfam" id="PF03460"/>
    </source>
</evidence>
<gene>
    <name evidence="23" type="ORF">ISF6_2608</name>
</gene>
<dbReference type="PRINTS" id="PR00368">
    <property type="entry name" value="FADPNR"/>
</dbReference>
<dbReference type="InterPro" id="IPR045854">
    <property type="entry name" value="NO2/SO3_Rdtase_4Fe4S_sf"/>
</dbReference>
<dbReference type="FunFam" id="3.50.50.60:FF:000033">
    <property type="entry name" value="Nitrite reductase [NAD(P)H], large subunit"/>
    <property type="match status" value="1"/>
</dbReference>
<evidence type="ECO:0000256" key="16">
    <source>
        <dbReference type="PIRSR" id="PIRSR037149-1"/>
    </source>
</evidence>
<dbReference type="CDD" id="cd19944">
    <property type="entry name" value="NirB_Fer2_BFD-like_2"/>
    <property type="match status" value="1"/>
</dbReference>
<dbReference type="GO" id="GO:0051539">
    <property type="term" value="F:4 iron, 4 sulfur cluster binding"/>
    <property type="evidence" value="ECO:0007669"/>
    <property type="project" value="UniProtKB-KW"/>
</dbReference>
<dbReference type="InterPro" id="IPR036188">
    <property type="entry name" value="FAD/NAD-bd_sf"/>
</dbReference>
<dbReference type="PRINTS" id="PR00397">
    <property type="entry name" value="SIROHAEM"/>
</dbReference>
<comment type="cofactor">
    <cofactor evidence="1 15">
        <name>FAD</name>
        <dbReference type="ChEBI" id="CHEBI:57692"/>
    </cofactor>
</comment>
<feature type="domain" description="Nitrite/Sulfite reductase ferredoxin-like" evidence="19">
    <location>
        <begin position="633"/>
        <end position="695"/>
    </location>
</feature>
<evidence type="ECO:0000259" key="20">
    <source>
        <dbReference type="Pfam" id="PF04324"/>
    </source>
</evidence>
<feature type="binding site" evidence="16">
    <location>
        <position position="719"/>
    </location>
    <ligand>
        <name>[4Fe-4S] cluster</name>
        <dbReference type="ChEBI" id="CHEBI:49883"/>
    </ligand>
</feature>
<keyword evidence="5 16" id="KW-0349">Heme</keyword>
<evidence type="ECO:0000259" key="22">
    <source>
        <dbReference type="Pfam" id="PF18267"/>
    </source>
</evidence>
<evidence type="ECO:0000256" key="10">
    <source>
        <dbReference type="ARBA" id="ARBA00023002"/>
    </source>
</evidence>
<reference evidence="23 24" key="2">
    <citation type="journal article" date="2016" name="Science">
        <title>A bacterium that degrades and assimilates poly(ethylene terephthalate).</title>
        <authorList>
            <person name="Yoshida S."/>
            <person name="Hiraga K."/>
            <person name="Takehana T."/>
            <person name="Taniguchi I."/>
            <person name="Yamaji H."/>
            <person name="Maeda Y."/>
            <person name="Toyohara K."/>
            <person name="Miyamoto K."/>
            <person name="Kimura Y."/>
            <person name="Oda K."/>
        </authorList>
    </citation>
    <scope>NUCLEOTIDE SEQUENCE [LARGE SCALE GENOMIC DNA]</scope>
    <source>
        <strain evidence="24">NBRC 110686 / TISTR 2288 / 201-F6</strain>
    </source>
</reference>
<dbReference type="FunFam" id="1.10.10.1100:FF:000002">
    <property type="entry name" value="Nitrite reductase large subunit"/>
    <property type="match status" value="1"/>
</dbReference>
<comment type="cofactor">
    <cofactor evidence="16">
        <name>siroheme</name>
        <dbReference type="ChEBI" id="CHEBI:60052"/>
    </cofactor>
    <text evidence="16">Binds 1 siroheme per subunit.</text>
</comment>
<feature type="region of interest" description="Disordered" evidence="17">
    <location>
        <begin position="48"/>
        <end position="71"/>
    </location>
</feature>
<evidence type="ECO:0000256" key="7">
    <source>
        <dbReference type="ARBA" id="ARBA00022714"/>
    </source>
</evidence>
<dbReference type="GO" id="GO:0050661">
    <property type="term" value="F:NADP binding"/>
    <property type="evidence" value="ECO:0007669"/>
    <property type="project" value="UniProtKB-UniRule"/>
</dbReference>
<dbReference type="InterPro" id="IPR017121">
    <property type="entry name" value="Nitrite_Rdtase_lsu"/>
</dbReference>
<feature type="domain" description="FAD/NAD(P)-binding" evidence="21">
    <location>
        <begin position="72"/>
        <end position="356"/>
    </location>
</feature>
<keyword evidence="6 15" id="KW-0285">Flavoprotein</keyword>
<keyword evidence="11 16" id="KW-0408">Iron</keyword>
<dbReference type="PIRSF" id="PIRSF037149">
    <property type="entry name" value="NirB"/>
    <property type="match status" value="1"/>
</dbReference>
<dbReference type="Pfam" id="PF07992">
    <property type="entry name" value="Pyr_redox_2"/>
    <property type="match status" value="1"/>
</dbReference>
<dbReference type="GO" id="GO:0051537">
    <property type="term" value="F:2 iron, 2 sulfur cluster binding"/>
    <property type="evidence" value="ECO:0007669"/>
    <property type="project" value="UniProtKB-KW"/>
</dbReference>
<evidence type="ECO:0000259" key="21">
    <source>
        <dbReference type="Pfam" id="PF07992"/>
    </source>
</evidence>
<dbReference type="InterPro" id="IPR007419">
    <property type="entry name" value="BFD-like_2Fe2S-bd_dom"/>
</dbReference>
<dbReference type="EC" id="1.7.1.4" evidence="23"/>
<feature type="binding site" evidence="16">
    <location>
        <position position="713"/>
    </location>
    <ligand>
        <name>[4Fe-4S] cluster</name>
        <dbReference type="ChEBI" id="CHEBI:49883"/>
    </ligand>
</feature>
<evidence type="ECO:0000256" key="12">
    <source>
        <dbReference type="ARBA" id="ARBA00023014"/>
    </source>
</evidence>
<dbReference type="SUPFAM" id="SSF51905">
    <property type="entry name" value="FAD/NAD(P)-binding domain"/>
    <property type="match status" value="2"/>
</dbReference>
<dbReference type="EMBL" id="BBYR01000039">
    <property type="protein sequence ID" value="GAP36768.1"/>
    <property type="molecule type" value="Genomic_DNA"/>
</dbReference>
<comment type="cofactor">
    <cofactor evidence="16">
        <name>[4Fe-4S] cluster</name>
        <dbReference type="ChEBI" id="CHEBI:49883"/>
    </cofactor>
    <text evidence="16">Binds 1 [4Fe-4S] cluster per subunit.</text>
</comment>
<keyword evidence="9 15" id="KW-0274">FAD</keyword>
<dbReference type="SUPFAM" id="SSF56014">
    <property type="entry name" value="Nitrite and sulphite reductase 4Fe-4S domain-like"/>
    <property type="match status" value="1"/>
</dbReference>
<dbReference type="GO" id="GO:0046872">
    <property type="term" value="F:metal ion binding"/>
    <property type="evidence" value="ECO:0007669"/>
    <property type="project" value="UniProtKB-KW"/>
</dbReference>
<evidence type="ECO:0000256" key="14">
    <source>
        <dbReference type="ARBA" id="ARBA00034078"/>
    </source>
</evidence>
<dbReference type="InterPro" id="IPR012744">
    <property type="entry name" value="Nitri_red_NirB"/>
</dbReference>
<dbReference type="Gene3D" id="1.10.10.1100">
    <property type="entry name" value="BFD-like [2Fe-2S]-binding domain"/>
    <property type="match status" value="2"/>
</dbReference>
<proteinExistence type="inferred from homology"/>
<dbReference type="AlphaFoldDB" id="A0A0K8P2C3"/>
<dbReference type="InterPro" id="IPR041854">
    <property type="entry name" value="BFD-like_2Fe2S-bd_dom_sf"/>
</dbReference>
<feature type="binding site" evidence="16">
    <location>
        <position position="753"/>
    </location>
    <ligand>
        <name>[4Fe-4S] cluster</name>
        <dbReference type="ChEBI" id="CHEBI:49883"/>
    </ligand>
</feature>
<dbReference type="InterPro" id="IPR006067">
    <property type="entry name" value="NO2/SO3_Rdtase_4Fe4S_dom"/>
</dbReference>
<feature type="domain" description="BFD-like [2Fe-2S]-binding" evidence="20">
    <location>
        <begin position="495"/>
        <end position="542"/>
    </location>
</feature>
<comment type="similarity">
    <text evidence="3">Belongs to the nitrite and sulfite reductase 4Fe-4S domain family.</text>
</comment>
<comment type="pathway">
    <text evidence="2">Nitrogen metabolism; nitrate reduction (assimilation).</text>
</comment>
<evidence type="ECO:0000256" key="13">
    <source>
        <dbReference type="ARBA" id="ARBA00023063"/>
    </source>
</evidence>
<organism evidence="23 24">
    <name type="scientific">Piscinibacter sakaiensis</name>
    <name type="common">Ideonella sakaiensis</name>
    <dbReference type="NCBI Taxonomy" id="1547922"/>
    <lineage>
        <taxon>Bacteria</taxon>
        <taxon>Pseudomonadati</taxon>
        <taxon>Pseudomonadota</taxon>
        <taxon>Betaproteobacteria</taxon>
        <taxon>Burkholderiales</taxon>
        <taxon>Sphaerotilaceae</taxon>
        <taxon>Piscinibacter</taxon>
    </lineage>
</organism>
<dbReference type="PRINTS" id="PR00411">
    <property type="entry name" value="PNDRDTASEI"/>
</dbReference>
<dbReference type="InterPro" id="IPR052034">
    <property type="entry name" value="NasD-like"/>
</dbReference>
<keyword evidence="13 15" id="KW-0534">Nitrate assimilation</keyword>
<dbReference type="UniPathway" id="UPA00653"/>
<dbReference type="InterPro" id="IPR036136">
    <property type="entry name" value="Nit/Sulf_reduc_fer-like_dom_sf"/>
</dbReference>
<evidence type="ECO:0000256" key="6">
    <source>
        <dbReference type="ARBA" id="ARBA00022630"/>
    </source>
</evidence>
<feature type="region of interest" description="Disordered" evidence="17">
    <location>
        <begin position="1"/>
        <end position="27"/>
    </location>
</feature>
<dbReference type="GO" id="GO:0050660">
    <property type="term" value="F:flavin adenine dinucleotide binding"/>
    <property type="evidence" value="ECO:0007669"/>
    <property type="project" value="UniProtKB-UniRule"/>
</dbReference>
<feature type="domain" description="NADH-rubredoxin oxidoreductase C-terminal" evidence="22">
    <location>
        <begin position="391"/>
        <end position="458"/>
    </location>
</feature>
<evidence type="ECO:0000256" key="3">
    <source>
        <dbReference type="ARBA" id="ARBA00010429"/>
    </source>
</evidence>
<accession>A0A0K8P2C3</accession>
<protein>
    <submittedName>
        <fullName evidence="23">Nitrite reductase [NADPH], large subunit</fullName>
        <ecNumber evidence="23">1.7.1.4</ecNumber>
    </submittedName>
</protein>
<keyword evidence="4 16" id="KW-0004">4Fe-4S</keyword>
<dbReference type="STRING" id="1547922.ISF6_2608"/>
<evidence type="ECO:0000313" key="24">
    <source>
        <dbReference type="Proteomes" id="UP000037660"/>
    </source>
</evidence>
<evidence type="ECO:0000313" key="23">
    <source>
        <dbReference type="EMBL" id="GAP36768.1"/>
    </source>
</evidence>
<dbReference type="Pfam" id="PF18267">
    <property type="entry name" value="Rubredoxin_C"/>
    <property type="match status" value="1"/>
</dbReference>
<dbReference type="InterPro" id="IPR016156">
    <property type="entry name" value="FAD/NAD-linked_Rdtase_dimer_sf"/>
</dbReference>
<dbReference type="PROSITE" id="PS00365">
    <property type="entry name" value="NIR_SIR"/>
    <property type="match status" value="1"/>
</dbReference>
<evidence type="ECO:0000256" key="2">
    <source>
        <dbReference type="ARBA" id="ARBA00005096"/>
    </source>
</evidence>
<dbReference type="Gene3D" id="3.30.413.10">
    <property type="entry name" value="Sulfite Reductase Hemoprotein, domain 1"/>
    <property type="match status" value="1"/>
</dbReference>
<feature type="binding site" description="axial binding residue" evidence="16">
    <location>
        <position position="757"/>
    </location>
    <ligand>
        <name>siroheme</name>
        <dbReference type="ChEBI" id="CHEBI:60052"/>
    </ligand>
    <ligandPart>
        <name>Fe</name>
        <dbReference type="ChEBI" id="CHEBI:18248"/>
    </ligandPart>
</feature>
<dbReference type="InterPro" id="IPR023753">
    <property type="entry name" value="FAD/NAD-binding_dom"/>
</dbReference>
<evidence type="ECO:0000256" key="9">
    <source>
        <dbReference type="ARBA" id="ARBA00022827"/>
    </source>
</evidence>
<dbReference type="SUPFAM" id="SSF55124">
    <property type="entry name" value="Nitrite/Sulfite reductase N-terminal domain-like"/>
    <property type="match status" value="1"/>
</dbReference>
<keyword evidence="24" id="KW-1185">Reference proteome</keyword>
<comment type="cofactor">
    <cofactor evidence="14">
        <name>[2Fe-2S] cluster</name>
        <dbReference type="ChEBI" id="CHEBI:190135"/>
    </cofactor>
</comment>
<evidence type="ECO:0000256" key="4">
    <source>
        <dbReference type="ARBA" id="ARBA00022485"/>
    </source>
</evidence>
<dbReference type="Pfam" id="PF04324">
    <property type="entry name" value="Fer2_BFD"/>
    <property type="match status" value="2"/>
</dbReference>
<feature type="domain" description="BFD-like [2Fe-2S]-binding" evidence="20">
    <location>
        <begin position="559"/>
        <end position="609"/>
    </location>
</feature>
<dbReference type="GO" id="GO:0008942">
    <property type="term" value="F:nitrite reductase [NAD(P)H] activity"/>
    <property type="evidence" value="ECO:0007669"/>
    <property type="project" value="UniProtKB-EC"/>
</dbReference>
<dbReference type="InterPro" id="IPR041575">
    <property type="entry name" value="Rubredoxin_C"/>
</dbReference>
<dbReference type="Pfam" id="PF01077">
    <property type="entry name" value="NIR_SIR"/>
    <property type="match status" value="1"/>
</dbReference>
<dbReference type="Proteomes" id="UP000037660">
    <property type="component" value="Unassembled WGS sequence"/>
</dbReference>
<evidence type="ECO:0000256" key="11">
    <source>
        <dbReference type="ARBA" id="ARBA00023004"/>
    </source>
</evidence>
<keyword evidence="10 23" id="KW-0560">Oxidoreductase</keyword>
<evidence type="ECO:0000259" key="18">
    <source>
        <dbReference type="Pfam" id="PF01077"/>
    </source>
</evidence>
<dbReference type="PANTHER" id="PTHR43809">
    <property type="entry name" value="NITRITE REDUCTASE (NADH) LARGE SUBUNIT"/>
    <property type="match status" value="1"/>
</dbReference>
<sequence length="890" mass="97615">MHAPVLRRRQGRRLPRGQRRPTSRSRCVHRLRRSRRLFSLLRRSLPGVRATPAEGPRMLQATRQPPPPDRPRLVVVGNGMAGIRTVEELLKIAPDLYEVTVFGAEPHPNYNRILLSPVLAGEQTLDEIVLNPLDWYAAQGITLRTGCRVTAIDRVRRVVRADDGTVAPYDRLLVATGSLPFILPVPGRELPGVVAYRDIADTQAMIEAAARHRHAVVIGGGLLGLEAANGLARRGMQVTVVHLMPWLMERQLDEAAGGLLRGALEARGIRFEMGAQTEALLPAPAGDGAPRVGAVRFKDGREIPADLVVMAAGIRPDSALAEAAGLHCQRGIVVSDTLQTVTDPRIYAVGECAAHRGIAYGLVAPLFEQARVCATHLAQFGIGRYTGSQVSTKLKVTGIDLFSAGDFMGGEGTEQIVLSDPAGGVYKKLVLKDDRLVGACLYGDTVDGAWYFKLMREGRPIDELRERLMWGESSLGDTGHQGVNRAAAMADGDEVCGCNGVTKGRICQAIKTQGLFTLDEVRRHTKASASCGSCTGLVEQILMMTAGGDYSAAPKTKAVCGCTEHGHQAVRDAIRERRLTSIDAVYRALDWRTPNGCATCRPAVNYYLISTWPKEAEDDPQSRFINERSHANIQKDGSYSVIPRMWGGETTADELRRIADAVDRFRIPTVKVTGGQRIDLLGVKKEDLPAVWQAIGMPSGHAYAKALRTVKTCVGSEWCRFGTQDSTQMGKDLERALWRMYAPHKVKLAVSGCPRNCAESGIKDVGVIGVDSGWEIYIGGNGGIKTEVAQFLCKLKTAEEVLEVSGAFLQLYRLEGWYLERTVHYLQRVGMDHVKRRILDDAEGRRALWEQLQFALSGEPDPWFEHEKARVDLRQFEPVARLDVRSGETV</sequence>
<reference evidence="24" key="1">
    <citation type="submission" date="2015-07" db="EMBL/GenBank/DDBJ databases">
        <title>Discovery of a poly(ethylene terephthalate assimilation.</title>
        <authorList>
            <person name="Yoshida S."/>
            <person name="Hiraga K."/>
            <person name="Takehana T."/>
            <person name="Taniguchi I."/>
            <person name="Yamaji H."/>
            <person name="Maeda Y."/>
            <person name="Toyohara K."/>
            <person name="Miyamoto K."/>
            <person name="Kimura Y."/>
            <person name="Oda K."/>
        </authorList>
    </citation>
    <scope>NUCLEOTIDE SEQUENCE [LARGE SCALE GENOMIC DNA]</scope>
    <source>
        <strain evidence="24">NBRC 110686 / TISTR 2288 / 201-F6</strain>
    </source>
</reference>